<dbReference type="Proteomes" id="UP000184267">
    <property type="component" value="Unassembled WGS sequence"/>
</dbReference>
<proteinExistence type="predicted"/>
<gene>
    <name evidence="2" type="ORF">TRAPUB_6885</name>
</gene>
<accession>A0A1M2V4S3</accession>
<reference evidence="2 3" key="1">
    <citation type="submission" date="2016-10" db="EMBL/GenBank/DDBJ databases">
        <title>Genome sequence of the basidiomycete white-rot fungus Trametes pubescens.</title>
        <authorList>
            <person name="Makela M.R."/>
            <person name="Granchi Z."/>
            <person name="Peng M."/>
            <person name="De Vries R.P."/>
            <person name="Grigoriev I."/>
            <person name="Riley R."/>
            <person name="Hilden K."/>
        </authorList>
    </citation>
    <scope>NUCLEOTIDE SEQUENCE [LARGE SCALE GENOMIC DNA]</scope>
    <source>
        <strain evidence="2 3">FBCC735</strain>
    </source>
</reference>
<dbReference type="STRING" id="154538.A0A1M2V4S3"/>
<keyword evidence="3" id="KW-1185">Reference proteome</keyword>
<dbReference type="EMBL" id="MNAD01001661">
    <property type="protein sequence ID" value="OJT02581.1"/>
    <property type="molecule type" value="Genomic_DNA"/>
</dbReference>
<sequence length="446" mass="49300">MDTLPLETLQRIFELACTDGGYTGYSLSLVSRGIRAAARTTRFHSISLLATLHRLQSFVDSYKRKCDPSQDDKPRVQHLHIVFPSIELEASTCSTDYADVLWPPVTSRSPEPRQSPAPSSVPEHPDDGYVVVTFPSASENSSGTSPGTSRCRTAVMQQWADRRHTCLDGSIDLSRHNLSLISPEDCNDSVASHLSPITHQEYLGAARALFRLVASDLSTLVIQSGVSNASELSLPVIERPFHNLREATCVGMSDFSTLLFDSNDTKAAPIFPAMTRLYLVPPDGRGLSLSFWSAHASRVEHLGAAHAESHIEEIGRAVGVQSPKPRTPLGTAWGWVPMSPNSGDLNSRWGSPSLSPLGEPPPAPMYPSIHRLVLEPSPRPMGAVCENDRQRYGEQVERLRLMESRCREIGVEVVDADVPMGDGFHDYCDRARLWWLRRIDDRREEG</sequence>
<feature type="region of interest" description="Disordered" evidence="1">
    <location>
        <begin position="104"/>
        <end position="127"/>
    </location>
</feature>
<evidence type="ECO:0000256" key="1">
    <source>
        <dbReference type="SAM" id="MobiDB-lite"/>
    </source>
</evidence>
<dbReference type="AlphaFoldDB" id="A0A1M2V4S3"/>
<comment type="caution">
    <text evidence="2">The sequence shown here is derived from an EMBL/GenBank/DDBJ whole genome shotgun (WGS) entry which is preliminary data.</text>
</comment>
<organism evidence="2 3">
    <name type="scientific">Trametes pubescens</name>
    <name type="common">White-rot fungus</name>
    <dbReference type="NCBI Taxonomy" id="154538"/>
    <lineage>
        <taxon>Eukaryota</taxon>
        <taxon>Fungi</taxon>
        <taxon>Dikarya</taxon>
        <taxon>Basidiomycota</taxon>
        <taxon>Agaricomycotina</taxon>
        <taxon>Agaricomycetes</taxon>
        <taxon>Polyporales</taxon>
        <taxon>Polyporaceae</taxon>
        <taxon>Trametes</taxon>
    </lineage>
</organism>
<name>A0A1M2V4S3_TRAPU</name>
<dbReference type="OMA" id="CRTAVMQ"/>
<evidence type="ECO:0000313" key="2">
    <source>
        <dbReference type="EMBL" id="OJT02581.1"/>
    </source>
</evidence>
<evidence type="ECO:0000313" key="3">
    <source>
        <dbReference type="Proteomes" id="UP000184267"/>
    </source>
</evidence>
<protein>
    <submittedName>
        <fullName evidence="2">Uncharacterized protein</fullName>
    </submittedName>
</protein>
<dbReference type="OrthoDB" id="2748701at2759"/>